<evidence type="ECO:0000256" key="3">
    <source>
        <dbReference type="ARBA" id="ARBA00035310"/>
    </source>
</evidence>
<reference evidence="4 5" key="1">
    <citation type="journal article" date="2015" name="Nature">
        <title>rRNA introns, odd ribosomes, and small enigmatic genomes across a large radiation of phyla.</title>
        <authorList>
            <person name="Brown C.T."/>
            <person name="Hug L.A."/>
            <person name="Thomas B.C."/>
            <person name="Sharon I."/>
            <person name="Castelle C.J."/>
            <person name="Singh A."/>
            <person name="Wilkins M.J."/>
            <person name="Williams K.H."/>
            <person name="Banfield J.F."/>
        </authorList>
    </citation>
    <scope>NUCLEOTIDE SEQUENCE [LARGE SCALE GENOMIC DNA]</scope>
</reference>
<organism evidence="4 5">
    <name type="scientific">Candidatus Woesebacteria bacterium GW2011_GWC2_31_9</name>
    <dbReference type="NCBI Taxonomy" id="1618586"/>
    <lineage>
        <taxon>Bacteria</taxon>
        <taxon>Candidatus Woeseibacteriota</taxon>
    </lineage>
</organism>
<keyword evidence="1 4" id="KW-0689">Ribosomal protein</keyword>
<evidence type="ECO:0000256" key="1">
    <source>
        <dbReference type="ARBA" id="ARBA00022980"/>
    </source>
</evidence>
<gene>
    <name evidence="4" type="ORF">UR21_C0022G0009</name>
</gene>
<dbReference type="Pfam" id="PF00886">
    <property type="entry name" value="Ribosomal_S16"/>
    <property type="match status" value="1"/>
</dbReference>
<dbReference type="GO" id="GO:0005737">
    <property type="term" value="C:cytoplasm"/>
    <property type="evidence" value="ECO:0007669"/>
    <property type="project" value="UniProtKB-ARBA"/>
</dbReference>
<dbReference type="PROSITE" id="PS00732">
    <property type="entry name" value="RIBOSOMAL_S16"/>
    <property type="match status" value="1"/>
</dbReference>
<dbReference type="InterPro" id="IPR000307">
    <property type="entry name" value="Ribosomal_bS16"/>
</dbReference>
<dbReference type="GO" id="GO:0006412">
    <property type="term" value="P:translation"/>
    <property type="evidence" value="ECO:0007669"/>
    <property type="project" value="InterPro"/>
</dbReference>
<evidence type="ECO:0000256" key="2">
    <source>
        <dbReference type="ARBA" id="ARBA00023274"/>
    </source>
</evidence>
<sequence length="73" mass="8135">MSVSIKLSRFGAKNNAFYRIVAVPTRSKRDGKSLEIIGSYDPHQKKTVIDKKKFDKWVANGAIVTGGVKKILK</sequence>
<comment type="caution">
    <text evidence="4">The sequence shown here is derived from an EMBL/GenBank/DDBJ whole genome shotgun (WGS) entry which is preliminary data.</text>
</comment>
<accession>A0A0F9YWL4</accession>
<evidence type="ECO:0000313" key="4">
    <source>
        <dbReference type="EMBL" id="KKP30861.1"/>
    </source>
</evidence>
<dbReference type="GO" id="GO:0015935">
    <property type="term" value="C:small ribosomal subunit"/>
    <property type="evidence" value="ECO:0007669"/>
    <property type="project" value="TreeGrafter"/>
</dbReference>
<dbReference type="GO" id="GO:0003735">
    <property type="term" value="F:structural constituent of ribosome"/>
    <property type="evidence" value="ECO:0007669"/>
    <property type="project" value="InterPro"/>
</dbReference>
<dbReference type="InterPro" id="IPR020592">
    <property type="entry name" value="Ribosomal_bS16_CS"/>
</dbReference>
<dbReference type="SUPFAM" id="SSF54565">
    <property type="entry name" value="Ribosomal protein S16"/>
    <property type="match status" value="1"/>
</dbReference>
<evidence type="ECO:0000313" key="5">
    <source>
        <dbReference type="Proteomes" id="UP000034803"/>
    </source>
</evidence>
<dbReference type="PANTHER" id="PTHR12919:SF20">
    <property type="entry name" value="SMALL RIBOSOMAL SUBUNIT PROTEIN BS16M"/>
    <property type="match status" value="1"/>
</dbReference>
<dbReference type="Gene3D" id="3.30.1320.10">
    <property type="match status" value="1"/>
</dbReference>
<dbReference type="Proteomes" id="UP000034803">
    <property type="component" value="Unassembled WGS sequence"/>
</dbReference>
<dbReference type="EMBL" id="LBOI01000022">
    <property type="protein sequence ID" value="KKP30861.1"/>
    <property type="molecule type" value="Genomic_DNA"/>
</dbReference>
<dbReference type="NCBIfam" id="TIGR00002">
    <property type="entry name" value="S16"/>
    <property type="match status" value="1"/>
</dbReference>
<protein>
    <recommendedName>
        <fullName evidence="3">30S ribosomal protein S16</fullName>
    </recommendedName>
</protein>
<dbReference type="InterPro" id="IPR023803">
    <property type="entry name" value="Ribosomal_bS16_dom_sf"/>
</dbReference>
<dbReference type="PANTHER" id="PTHR12919">
    <property type="entry name" value="30S RIBOSOMAL PROTEIN S16"/>
    <property type="match status" value="1"/>
</dbReference>
<name>A0A0F9YWL4_9BACT</name>
<keyword evidence="2" id="KW-0687">Ribonucleoprotein</keyword>
<dbReference type="AlphaFoldDB" id="A0A0F9YWL4"/>
<proteinExistence type="predicted"/>